<dbReference type="WBParaSite" id="JU765_v2.g3648.t1">
    <property type="protein sequence ID" value="JU765_v2.g3648.t1"/>
    <property type="gene ID" value="JU765_v2.g3648"/>
</dbReference>
<name>A0AC34R5I9_9BILA</name>
<protein>
    <submittedName>
        <fullName evidence="2">Uncharacterized protein</fullName>
    </submittedName>
</protein>
<reference evidence="2" key="1">
    <citation type="submission" date="2022-11" db="UniProtKB">
        <authorList>
            <consortium name="WormBaseParasite"/>
        </authorList>
    </citation>
    <scope>IDENTIFICATION</scope>
</reference>
<accession>A0AC34R5I9</accession>
<sequence length="259" mass="30380">MHLHVRSLKHIQSALCTINPDFAAELLAAKSETAVKALVAEYLKFNPAIKIPQKIREFNPLRAFHLNFTKQIPRFLLRLAETEFTLREGYIKENRIQLSQAETEFTLREGYIKENRIQLSQGRFKTTNDTDCVCMTTALQMTNLVQIRIDAKEIIFFCLDCQMSFSVFQNSAETIWTEHLLTEMHWKRMNTIQRSQLDLTKLMDEPSRYQPKIIEQSETDGKKKLVWTWNTDTQSYQFVVQNKLTFDDVAHREHFNGIA</sequence>
<evidence type="ECO:0000313" key="2">
    <source>
        <dbReference type="WBParaSite" id="JU765_v2.g3648.t1"/>
    </source>
</evidence>
<organism evidence="1 2">
    <name type="scientific">Panagrolaimus sp. JU765</name>
    <dbReference type="NCBI Taxonomy" id="591449"/>
    <lineage>
        <taxon>Eukaryota</taxon>
        <taxon>Metazoa</taxon>
        <taxon>Ecdysozoa</taxon>
        <taxon>Nematoda</taxon>
        <taxon>Chromadorea</taxon>
        <taxon>Rhabditida</taxon>
        <taxon>Tylenchina</taxon>
        <taxon>Panagrolaimomorpha</taxon>
        <taxon>Panagrolaimoidea</taxon>
        <taxon>Panagrolaimidae</taxon>
        <taxon>Panagrolaimus</taxon>
    </lineage>
</organism>
<evidence type="ECO:0000313" key="1">
    <source>
        <dbReference type="Proteomes" id="UP000887576"/>
    </source>
</evidence>
<dbReference type="Proteomes" id="UP000887576">
    <property type="component" value="Unplaced"/>
</dbReference>
<proteinExistence type="predicted"/>